<keyword evidence="1" id="KW-0808">Transferase</keyword>
<reference evidence="4" key="1">
    <citation type="submission" date="2020-07" db="EMBL/GenBank/DDBJ databases">
        <title>Vallitalea pronyensis genome.</title>
        <authorList>
            <person name="Postec A."/>
        </authorList>
    </citation>
    <scope>NUCLEOTIDE SEQUENCE</scope>
    <source>
        <strain evidence="4">FatNI3</strain>
    </source>
</reference>
<keyword evidence="5" id="KW-1185">Reference proteome</keyword>
<dbReference type="AlphaFoldDB" id="A0A8J8MPG1"/>
<evidence type="ECO:0000259" key="3">
    <source>
        <dbReference type="Pfam" id="PF13439"/>
    </source>
</evidence>
<feature type="domain" description="Glycosyltransferase subfamily 4-like N-terminal" evidence="3">
    <location>
        <begin position="26"/>
        <end position="215"/>
    </location>
</feature>
<evidence type="ECO:0000259" key="2">
    <source>
        <dbReference type="Pfam" id="PF00534"/>
    </source>
</evidence>
<gene>
    <name evidence="4" type="ORF">HZI73_22980</name>
</gene>
<evidence type="ECO:0000313" key="4">
    <source>
        <dbReference type="EMBL" id="QUI24978.1"/>
    </source>
</evidence>
<protein>
    <submittedName>
        <fullName evidence="4">Glycosyltransferase</fullName>
    </submittedName>
</protein>
<dbReference type="PANTHER" id="PTHR46401">
    <property type="entry name" value="GLYCOSYLTRANSFERASE WBBK-RELATED"/>
    <property type="match status" value="1"/>
</dbReference>
<accession>A0A8J8MPG1</accession>
<dbReference type="GO" id="GO:0009103">
    <property type="term" value="P:lipopolysaccharide biosynthetic process"/>
    <property type="evidence" value="ECO:0007669"/>
    <property type="project" value="TreeGrafter"/>
</dbReference>
<dbReference type="GO" id="GO:0016757">
    <property type="term" value="F:glycosyltransferase activity"/>
    <property type="evidence" value="ECO:0007669"/>
    <property type="project" value="InterPro"/>
</dbReference>
<dbReference type="EMBL" id="CP058649">
    <property type="protein sequence ID" value="QUI24978.1"/>
    <property type="molecule type" value="Genomic_DNA"/>
</dbReference>
<sequence>MKKKVLMVANQFPPMGGSGVQRSVKFAKYLPDFDWEPMVFTRECQQGLMDASLLKDLPENLKVIRTKAYDLSEWKKPFDILGKVIARKLLIPDGDRIWYEKNKDRLLEVIKNNPIDAIYTTSYPYSDHLLGLYVKKHMPHLPWIVDFRDEWSNNPYILDIGYSNRRMEKERHMEKEVVEHCDYFITNTPLMLKNFLKDYAIQDKAYVIPNGYDEEDFEGLDKSYKKKDKLVITYSGSMYGRRKPDYFLEAVHGLIHEEKIDRQDIVIRFIGNISNKKMEDIKQQYGLEDMVTALPYMPHRESIEQLLASDILLFIIGEGKGAENFYSGKVFEYMNTNRPILALVPPKGVAADVIRDTRTGYISETTNVARIKELMEKLYKDWKQDQVTLDPHWEKIQCFERKALTNQLVHILNKATNDVK</sequence>
<dbReference type="InterPro" id="IPR028098">
    <property type="entry name" value="Glyco_trans_4-like_N"/>
</dbReference>
<feature type="domain" description="Glycosyl transferase family 1" evidence="2">
    <location>
        <begin position="222"/>
        <end position="385"/>
    </location>
</feature>
<dbReference type="Pfam" id="PF13439">
    <property type="entry name" value="Glyco_transf_4"/>
    <property type="match status" value="1"/>
</dbReference>
<name>A0A8J8MPG1_9FIRM</name>
<proteinExistence type="predicted"/>
<evidence type="ECO:0000256" key="1">
    <source>
        <dbReference type="ARBA" id="ARBA00022679"/>
    </source>
</evidence>
<evidence type="ECO:0000313" key="5">
    <source>
        <dbReference type="Proteomes" id="UP000683246"/>
    </source>
</evidence>
<dbReference type="RefSeq" id="WP_212695677.1">
    <property type="nucleotide sequence ID" value="NZ_CP058649.1"/>
</dbReference>
<dbReference type="KEGG" id="vpy:HZI73_22980"/>
<dbReference type="InterPro" id="IPR001296">
    <property type="entry name" value="Glyco_trans_1"/>
</dbReference>
<dbReference type="Pfam" id="PF00534">
    <property type="entry name" value="Glycos_transf_1"/>
    <property type="match status" value="1"/>
</dbReference>
<organism evidence="4 5">
    <name type="scientific">Vallitalea pronyensis</name>
    <dbReference type="NCBI Taxonomy" id="1348613"/>
    <lineage>
        <taxon>Bacteria</taxon>
        <taxon>Bacillati</taxon>
        <taxon>Bacillota</taxon>
        <taxon>Clostridia</taxon>
        <taxon>Lachnospirales</taxon>
        <taxon>Vallitaleaceae</taxon>
        <taxon>Vallitalea</taxon>
    </lineage>
</organism>
<dbReference type="Gene3D" id="3.40.50.2000">
    <property type="entry name" value="Glycogen Phosphorylase B"/>
    <property type="match status" value="2"/>
</dbReference>
<dbReference type="Proteomes" id="UP000683246">
    <property type="component" value="Chromosome"/>
</dbReference>
<dbReference type="SUPFAM" id="SSF53756">
    <property type="entry name" value="UDP-Glycosyltransferase/glycogen phosphorylase"/>
    <property type="match status" value="1"/>
</dbReference>
<dbReference type="PANTHER" id="PTHR46401:SF2">
    <property type="entry name" value="GLYCOSYLTRANSFERASE WBBK-RELATED"/>
    <property type="match status" value="1"/>
</dbReference>